<dbReference type="Proteomes" id="UP000543642">
    <property type="component" value="Unassembled WGS sequence"/>
</dbReference>
<dbReference type="PANTHER" id="PTHR10587:SF128">
    <property type="entry name" value="POLYSACCHARIDE DEACETYLASE PDAB-RELATED"/>
    <property type="match status" value="1"/>
</dbReference>
<dbReference type="InterPro" id="IPR002509">
    <property type="entry name" value="NODB_dom"/>
</dbReference>
<dbReference type="GO" id="GO:0016810">
    <property type="term" value="F:hydrolase activity, acting on carbon-nitrogen (but not peptide) bonds"/>
    <property type="evidence" value="ECO:0007669"/>
    <property type="project" value="InterPro"/>
</dbReference>
<proteinExistence type="predicted"/>
<dbReference type="CDD" id="cd10917">
    <property type="entry name" value="CE4_NodB_like_6s_7s"/>
    <property type="match status" value="1"/>
</dbReference>
<gene>
    <name evidence="2" type="ORF">HNP82_000355</name>
</gene>
<protein>
    <submittedName>
        <fullName evidence="2">Polysaccharide deacetylase family sporulation protein PdaB</fullName>
    </submittedName>
</protein>
<feature type="domain" description="NodB homology" evidence="1">
    <location>
        <begin position="54"/>
        <end position="233"/>
    </location>
</feature>
<evidence type="ECO:0000259" key="1">
    <source>
        <dbReference type="PROSITE" id="PS51677"/>
    </source>
</evidence>
<dbReference type="EMBL" id="JACHFW010000001">
    <property type="protein sequence ID" value="MBB5263261.1"/>
    <property type="molecule type" value="Genomic_DNA"/>
</dbReference>
<dbReference type="GO" id="GO:0016020">
    <property type="term" value="C:membrane"/>
    <property type="evidence" value="ECO:0007669"/>
    <property type="project" value="TreeGrafter"/>
</dbReference>
<organism evidence="2 3">
    <name type="scientific">Catenibacillus scindens</name>
    <dbReference type="NCBI Taxonomy" id="673271"/>
    <lineage>
        <taxon>Bacteria</taxon>
        <taxon>Bacillati</taxon>
        <taxon>Bacillota</taxon>
        <taxon>Clostridia</taxon>
        <taxon>Lachnospirales</taxon>
        <taxon>Lachnospiraceae</taxon>
        <taxon>Catenibacillus</taxon>
    </lineage>
</organism>
<keyword evidence="3" id="KW-1185">Reference proteome</keyword>
<sequence length="257" mass="28581">MEKSLKTFFRTGCLVITLLLCVFAVRQFMAPSVASVFYQNSRKIPIYCVDTQKPQVALSFDAAWGNEDTSTILNILASHNVHATFFMTGGWVESYPEDVKAIAAAGHDLGNHSQNHKQMSDLSSSECADEIQQVHDQVKALTGVDMTLFRPPYGDYNDQLVDIANGLGYHVIQWNVDSLDWKDYGAQDIISRVLNHENLCNGSIILMHNGAKYTKDALDAVITGLQEKGYEIVPISQLIYTQNYTTDHTGKQILSGN</sequence>
<dbReference type="RefSeq" id="WP_183770811.1">
    <property type="nucleotide sequence ID" value="NZ_CAWVEG010000070.1"/>
</dbReference>
<accession>A0A7W8M4F7</accession>
<reference evidence="2 3" key="1">
    <citation type="submission" date="2020-08" db="EMBL/GenBank/DDBJ databases">
        <title>Genomic Encyclopedia of Type Strains, Phase IV (KMG-IV): sequencing the most valuable type-strain genomes for metagenomic binning, comparative biology and taxonomic classification.</title>
        <authorList>
            <person name="Goeker M."/>
        </authorList>
    </citation>
    <scope>NUCLEOTIDE SEQUENCE [LARGE SCALE GENOMIC DNA]</scope>
    <source>
        <strain evidence="2 3">DSM 106146</strain>
    </source>
</reference>
<comment type="caution">
    <text evidence="2">The sequence shown here is derived from an EMBL/GenBank/DDBJ whole genome shotgun (WGS) entry which is preliminary data.</text>
</comment>
<dbReference type="PANTHER" id="PTHR10587">
    <property type="entry name" value="GLYCOSYL TRANSFERASE-RELATED"/>
    <property type="match status" value="1"/>
</dbReference>
<dbReference type="InterPro" id="IPR011330">
    <property type="entry name" value="Glyco_hydro/deAcase_b/a-brl"/>
</dbReference>
<evidence type="ECO:0000313" key="3">
    <source>
        <dbReference type="Proteomes" id="UP000543642"/>
    </source>
</evidence>
<evidence type="ECO:0000313" key="2">
    <source>
        <dbReference type="EMBL" id="MBB5263261.1"/>
    </source>
</evidence>
<dbReference type="GO" id="GO:0005975">
    <property type="term" value="P:carbohydrate metabolic process"/>
    <property type="evidence" value="ECO:0007669"/>
    <property type="project" value="InterPro"/>
</dbReference>
<dbReference type="InterPro" id="IPR050248">
    <property type="entry name" value="Polysacc_deacetylase_ArnD"/>
</dbReference>
<name>A0A7W8M4F7_9FIRM</name>
<dbReference type="SUPFAM" id="SSF88713">
    <property type="entry name" value="Glycoside hydrolase/deacetylase"/>
    <property type="match status" value="1"/>
</dbReference>
<dbReference type="Pfam" id="PF01522">
    <property type="entry name" value="Polysacc_deac_1"/>
    <property type="match status" value="1"/>
</dbReference>
<dbReference type="AlphaFoldDB" id="A0A7W8M4F7"/>
<dbReference type="Gene3D" id="3.20.20.370">
    <property type="entry name" value="Glycoside hydrolase/deacetylase"/>
    <property type="match status" value="1"/>
</dbReference>
<dbReference type="PROSITE" id="PS51677">
    <property type="entry name" value="NODB"/>
    <property type="match status" value="1"/>
</dbReference>